<name>A0A091BQ81_9GAMM</name>
<dbReference type="PANTHER" id="PTHR35861:SF1">
    <property type="entry name" value="PHAGE TAIL SHEATH PROTEIN"/>
    <property type="match status" value="1"/>
</dbReference>
<comment type="similarity">
    <text evidence="1">Belongs to the myoviridae tail sheath protein family.</text>
</comment>
<dbReference type="eggNOG" id="COG3497">
    <property type="taxonomic scope" value="Bacteria"/>
</dbReference>
<dbReference type="Gene3D" id="3.40.50.11780">
    <property type="match status" value="2"/>
</dbReference>
<protein>
    <recommendedName>
        <fullName evidence="2">Tail sheath protein C-terminal domain-containing protein</fullName>
    </recommendedName>
</protein>
<evidence type="ECO:0000259" key="2">
    <source>
        <dbReference type="Pfam" id="PF17482"/>
    </source>
</evidence>
<accession>A0A091BQ81</accession>
<proteinExistence type="inferred from homology"/>
<evidence type="ECO:0000256" key="1">
    <source>
        <dbReference type="ARBA" id="ARBA00008005"/>
    </source>
</evidence>
<dbReference type="PATRIC" id="fig|1384056.3.peg.1329"/>
<keyword evidence="4" id="KW-1185">Reference proteome</keyword>
<reference evidence="3 4" key="1">
    <citation type="submission" date="2013-09" db="EMBL/GenBank/DDBJ databases">
        <title>Genome sequencing of Arenimonas metalli.</title>
        <authorList>
            <person name="Chen F."/>
            <person name="Wang G."/>
        </authorList>
    </citation>
    <scope>NUCLEOTIDE SEQUENCE [LARGE SCALE GENOMIC DNA]</scope>
    <source>
        <strain evidence="3 4">CF5-1</strain>
    </source>
</reference>
<dbReference type="InterPro" id="IPR020287">
    <property type="entry name" value="Tail_sheath_C"/>
</dbReference>
<comment type="caution">
    <text evidence="3">The sequence shown here is derived from an EMBL/GenBank/DDBJ whole genome shotgun (WGS) entry which is preliminary data.</text>
</comment>
<dbReference type="STRING" id="1384056.N787_10545"/>
<dbReference type="Proteomes" id="UP000029393">
    <property type="component" value="Unassembled WGS sequence"/>
</dbReference>
<organism evidence="3 4">
    <name type="scientific">Arenimonas metalli CF5-1</name>
    <dbReference type="NCBI Taxonomy" id="1384056"/>
    <lineage>
        <taxon>Bacteria</taxon>
        <taxon>Pseudomonadati</taxon>
        <taxon>Pseudomonadota</taxon>
        <taxon>Gammaproteobacteria</taxon>
        <taxon>Lysobacterales</taxon>
        <taxon>Lysobacteraceae</taxon>
        <taxon>Arenimonas</taxon>
    </lineage>
</organism>
<dbReference type="PANTHER" id="PTHR35861">
    <property type="match status" value="1"/>
</dbReference>
<dbReference type="Pfam" id="PF17482">
    <property type="entry name" value="Phage_sheath_1C"/>
    <property type="match status" value="1"/>
</dbReference>
<dbReference type="InterPro" id="IPR052042">
    <property type="entry name" value="Tail_sheath_structural"/>
</dbReference>
<dbReference type="EMBL" id="AVCK01000016">
    <property type="protein sequence ID" value="KFN46460.1"/>
    <property type="molecule type" value="Genomic_DNA"/>
</dbReference>
<evidence type="ECO:0000313" key="3">
    <source>
        <dbReference type="EMBL" id="KFN46460.1"/>
    </source>
</evidence>
<sequence>MGSAVRVIPAVATSTTAFVGRAWRGPVDVPVRITGLAEFERVFGGDWAPAPMARAVRLYFENGGAVALIVRVATREGAGRAQQAVIALVGGLSLVAASPGTWGRNLSAQLALPADAAGDPTAFDLVVSDEADATRDAAGRGGSGVIERFIGLSLDPASARFAPDVLARDSKLVRIATLPADGQGAVAGTASADPASGDDGLPIGALEVTDAANEAAGTGMYALDVATGFNLLCLPPFTPDTADNGDASWRAAAVFCAARRAVLLMDGPADATAADLVARTQGWQDLPRDWVAMYHPWLRPADAGAVGAPACVPPSAAMAGLIARTDSQRGVWKAPAGAEATLRGVRGLCLAGRASGAPTEADLADLNHAGICPLRFLPGGRSIVPWGTRTLAGATGSGSLGAYLPVRRTAAMIETSLQQGTAWAAFEPNGEPLWAALRLAVGNFLHVLFRQGAFQGATPQQAFYYRCDASTHTASDIAQGRVHLEVGFAPLRPAEFVILRLDLAALPADPPTP</sequence>
<gene>
    <name evidence="3" type="ORF">N787_10545</name>
</gene>
<feature type="domain" description="Tail sheath protein C-terminal" evidence="2">
    <location>
        <begin position="403"/>
        <end position="501"/>
    </location>
</feature>
<dbReference type="AlphaFoldDB" id="A0A091BQ81"/>
<evidence type="ECO:0000313" key="4">
    <source>
        <dbReference type="Proteomes" id="UP000029393"/>
    </source>
</evidence>